<dbReference type="Proteomes" id="UP001283361">
    <property type="component" value="Unassembled WGS sequence"/>
</dbReference>
<organism evidence="2 3">
    <name type="scientific">Elysia crispata</name>
    <name type="common">lettuce slug</name>
    <dbReference type="NCBI Taxonomy" id="231223"/>
    <lineage>
        <taxon>Eukaryota</taxon>
        <taxon>Metazoa</taxon>
        <taxon>Spiralia</taxon>
        <taxon>Lophotrochozoa</taxon>
        <taxon>Mollusca</taxon>
        <taxon>Gastropoda</taxon>
        <taxon>Heterobranchia</taxon>
        <taxon>Euthyneura</taxon>
        <taxon>Panpulmonata</taxon>
        <taxon>Sacoglossa</taxon>
        <taxon>Placobranchoidea</taxon>
        <taxon>Plakobranchidae</taxon>
        <taxon>Elysia</taxon>
    </lineage>
</organism>
<proteinExistence type="predicted"/>
<dbReference type="InterPro" id="IPR024079">
    <property type="entry name" value="MetalloPept_cat_dom_sf"/>
</dbReference>
<dbReference type="Gene3D" id="3.40.390.10">
    <property type="entry name" value="Collagenase (Catalytic Domain)"/>
    <property type="match status" value="1"/>
</dbReference>
<dbReference type="EMBL" id="JAWDGP010003559">
    <property type="protein sequence ID" value="KAK3773136.1"/>
    <property type="molecule type" value="Genomic_DNA"/>
</dbReference>
<feature type="compositionally biased region" description="Basic and acidic residues" evidence="1">
    <location>
        <begin position="206"/>
        <end position="220"/>
    </location>
</feature>
<feature type="region of interest" description="Disordered" evidence="1">
    <location>
        <begin position="185"/>
        <end position="221"/>
    </location>
</feature>
<feature type="compositionally biased region" description="Polar residues" evidence="1">
    <location>
        <begin position="185"/>
        <end position="205"/>
    </location>
</feature>
<evidence type="ECO:0000313" key="2">
    <source>
        <dbReference type="EMBL" id="KAK3773136.1"/>
    </source>
</evidence>
<feature type="region of interest" description="Disordered" evidence="1">
    <location>
        <begin position="259"/>
        <end position="285"/>
    </location>
</feature>
<dbReference type="AlphaFoldDB" id="A0AAE0ZQF1"/>
<reference evidence="2" key="1">
    <citation type="journal article" date="2023" name="G3 (Bethesda)">
        <title>A reference genome for the long-term kleptoplast-retaining sea slug Elysia crispata morphotype clarki.</title>
        <authorList>
            <person name="Eastman K.E."/>
            <person name="Pendleton A.L."/>
            <person name="Shaikh M.A."/>
            <person name="Suttiyut T."/>
            <person name="Ogas R."/>
            <person name="Tomko P."/>
            <person name="Gavelis G."/>
            <person name="Widhalm J.R."/>
            <person name="Wisecaver J.H."/>
        </authorList>
    </citation>
    <scope>NUCLEOTIDE SEQUENCE</scope>
    <source>
        <strain evidence="2">ECLA1</strain>
    </source>
</reference>
<protein>
    <submittedName>
        <fullName evidence="2">Uncharacterized protein</fullName>
    </submittedName>
</protein>
<sequence>MVVTCFAVVTSDASTHWRDMLDRHAQLIGYVRVTPFYKKIETRTRRSLEDLPLHITFTFSGGFDDIIMNLEKNSYVGTSPPVYTVHNGKITLVESHDEKPNYAFYQDKETGAAVMVQRVLDTDKMEIIGSYFHNGDEFSIQPIGGDSVNDVDHKISKLFHEADLQHDIVDFGSDVLYSATFDSNETNSSEDMFSNNNTATSVNSKSDSRSESLDRDKGDNKFNTNFINNGNEIRLSSTRTTTVTLAEVITNGLKDGEMVKLSNDNDEENNKENYRNRVESEDKESKKRARLKREKRLASSYVVELLLVIDYGVFEVWRDGVPGLEGEERRAEAIGRIKQFYSFVLNGVDLRYKSVKKLADFTIDVTWAGIIVFDEENTDYWKDTEKPPKKPRDFVESSDALEAFRAWAQAQGAELPISDHVMLFTGHNLTYGGSVSNAAPRLMQTPHLSRQPGQKRYGSLKLVKHRNILSRDGQTTNRRHAFLTPTVFQLLECCDEALRKDLTRTYGALASCDEATIIYSIMTLAVRQENIMVARMTLQQMKQDHDDPLRTFPARPRGPASVGNLKINCKLLLDGRLQRCLVRIALICGLEDEEIRLIILGESKQNMTLKYALAYCTPKLKKVVKDQPVGSLKVPADCSSCS</sequence>
<evidence type="ECO:0000256" key="1">
    <source>
        <dbReference type="SAM" id="MobiDB-lite"/>
    </source>
</evidence>
<accession>A0AAE0ZQF1</accession>
<evidence type="ECO:0000313" key="3">
    <source>
        <dbReference type="Proteomes" id="UP001283361"/>
    </source>
</evidence>
<name>A0AAE0ZQF1_9GAST</name>
<comment type="caution">
    <text evidence="2">The sequence shown here is derived from an EMBL/GenBank/DDBJ whole genome shotgun (WGS) entry which is preliminary data.</text>
</comment>
<gene>
    <name evidence="2" type="ORF">RRG08_013723</name>
</gene>
<dbReference type="GO" id="GO:0008237">
    <property type="term" value="F:metallopeptidase activity"/>
    <property type="evidence" value="ECO:0007669"/>
    <property type="project" value="InterPro"/>
</dbReference>
<feature type="compositionally biased region" description="Basic and acidic residues" evidence="1">
    <location>
        <begin position="268"/>
        <end position="285"/>
    </location>
</feature>
<keyword evidence="3" id="KW-1185">Reference proteome</keyword>